<proteinExistence type="inferred from homology"/>
<dbReference type="AlphaFoldDB" id="A0AAF0Y6K1"/>
<reference evidence="5" key="1">
    <citation type="submission" date="2023-10" db="EMBL/GenBank/DDBJ databases">
        <authorList>
            <person name="Noh H."/>
        </authorList>
    </citation>
    <scope>NUCLEOTIDE SEQUENCE</scope>
    <source>
        <strain evidence="5">DUCC4014</strain>
    </source>
</reference>
<dbReference type="PRINTS" id="PR00081">
    <property type="entry name" value="GDHRDH"/>
</dbReference>
<gene>
    <name evidence="5" type="primary">rhlG_2</name>
    <name evidence="5" type="ORF">LOC62_01G001272</name>
</gene>
<name>A0AAF0Y6K1_9TREE</name>
<dbReference type="InterPro" id="IPR036291">
    <property type="entry name" value="NAD(P)-bd_dom_sf"/>
</dbReference>
<evidence type="ECO:0000256" key="2">
    <source>
        <dbReference type="ARBA" id="ARBA00022857"/>
    </source>
</evidence>
<evidence type="ECO:0000313" key="6">
    <source>
        <dbReference type="Proteomes" id="UP000827549"/>
    </source>
</evidence>
<dbReference type="Proteomes" id="UP000827549">
    <property type="component" value="Chromosome 1"/>
</dbReference>
<evidence type="ECO:0000256" key="4">
    <source>
        <dbReference type="RuleBase" id="RU000363"/>
    </source>
</evidence>
<dbReference type="EMBL" id="CP086714">
    <property type="protein sequence ID" value="WOO77708.1"/>
    <property type="molecule type" value="Genomic_DNA"/>
</dbReference>
<accession>A0AAF0Y6K1</accession>
<dbReference type="RefSeq" id="XP_062623740.1">
    <property type="nucleotide sequence ID" value="XM_062767756.1"/>
</dbReference>
<dbReference type="InterPro" id="IPR020904">
    <property type="entry name" value="Sc_DH/Rdtase_CS"/>
</dbReference>
<dbReference type="GO" id="GO:0016491">
    <property type="term" value="F:oxidoreductase activity"/>
    <property type="evidence" value="ECO:0007669"/>
    <property type="project" value="UniProtKB-KW"/>
</dbReference>
<keyword evidence="2" id="KW-0521">NADP</keyword>
<evidence type="ECO:0000256" key="1">
    <source>
        <dbReference type="ARBA" id="ARBA00006484"/>
    </source>
</evidence>
<dbReference type="InterPro" id="IPR052178">
    <property type="entry name" value="Sec_Metab_Biosynth_SDR"/>
</dbReference>
<organism evidence="5 6">
    <name type="scientific">Vanrija pseudolonga</name>
    <dbReference type="NCBI Taxonomy" id="143232"/>
    <lineage>
        <taxon>Eukaryota</taxon>
        <taxon>Fungi</taxon>
        <taxon>Dikarya</taxon>
        <taxon>Basidiomycota</taxon>
        <taxon>Agaricomycotina</taxon>
        <taxon>Tremellomycetes</taxon>
        <taxon>Trichosporonales</taxon>
        <taxon>Trichosporonaceae</taxon>
        <taxon>Vanrija</taxon>
    </lineage>
</organism>
<dbReference type="PROSITE" id="PS00061">
    <property type="entry name" value="ADH_SHORT"/>
    <property type="match status" value="1"/>
</dbReference>
<dbReference type="PANTHER" id="PTHR43618:SF4">
    <property type="entry name" value="SHORT CHAIN DEHYDROGENASE_REDUCTASE FAMILY (AFU_ORTHOLOGUE AFUA_7G04540)"/>
    <property type="match status" value="1"/>
</dbReference>
<sequence>MSATALISALSGTNSLKAASLFDVRGWVAVVTGGGTGLGLVTALALAENGAKVYITGRRPEPLDEAAKAFATRTSAANGAGEGGAIVAVQADVSTKEGIQKLVAAVGKDEKFINLLVNNHGVSQGATDITAVEQTPEALSKHMFDGEEFDTWLSTYRINSASYYFTSFAFLPLLAAAKSVGGFPEPGNIINISSMSGVTITSQRGQFNYNASKAATLSLSHQLATEFTRAGFGIRVNTVLPGYFPSGMTVIPNESNTGSVADSAVFKNKWGIPFARPGNAREYAGAILSLATNSYVTGAEHLIDGGWMIDQAF</sequence>
<dbReference type="InterPro" id="IPR002347">
    <property type="entry name" value="SDR_fam"/>
</dbReference>
<dbReference type="PRINTS" id="PR00080">
    <property type="entry name" value="SDRFAMILY"/>
</dbReference>
<evidence type="ECO:0000313" key="5">
    <source>
        <dbReference type="EMBL" id="WOO77708.1"/>
    </source>
</evidence>
<dbReference type="PANTHER" id="PTHR43618">
    <property type="entry name" value="7-ALPHA-HYDROXYSTEROID DEHYDROGENASE"/>
    <property type="match status" value="1"/>
</dbReference>
<evidence type="ECO:0000256" key="3">
    <source>
        <dbReference type="ARBA" id="ARBA00023002"/>
    </source>
</evidence>
<dbReference type="Gene3D" id="3.40.50.720">
    <property type="entry name" value="NAD(P)-binding Rossmann-like Domain"/>
    <property type="match status" value="1"/>
</dbReference>
<comment type="similarity">
    <text evidence="1 4">Belongs to the short-chain dehydrogenases/reductases (SDR) family.</text>
</comment>
<dbReference type="SUPFAM" id="SSF51735">
    <property type="entry name" value="NAD(P)-binding Rossmann-fold domains"/>
    <property type="match status" value="1"/>
</dbReference>
<dbReference type="GeneID" id="87804529"/>
<dbReference type="Pfam" id="PF00106">
    <property type="entry name" value="adh_short"/>
    <property type="match status" value="1"/>
</dbReference>
<protein>
    <submittedName>
        <fullName evidence="5">Rhamnolipids biosynthesis 3-oxoacyl-[acyl-carrier-protein] reductase</fullName>
    </submittedName>
</protein>
<keyword evidence="6" id="KW-1185">Reference proteome</keyword>
<keyword evidence="3" id="KW-0560">Oxidoreductase</keyword>